<reference evidence="1 2" key="1">
    <citation type="submission" date="2016-10" db="EMBL/GenBank/DDBJ databases">
        <authorList>
            <person name="de Groot N.N."/>
        </authorList>
    </citation>
    <scope>NUCLEOTIDE SEQUENCE [LARGE SCALE GENOMIC DNA]</scope>
    <source>
        <strain evidence="1 2">DSM 23031</strain>
    </source>
</reference>
<dbReference type="EMBL" id="FNWQ01000002">
    <property type="protein sequence ID" value="SEH33443.1"/>
    <property type="molecule type" value="Genomic_DNA"/>
</dbReference>
<proteinExistence type="predicted"/>
<dbReference type="AlphaFoldDB" id="A0A1H6HHJ4"/>
<organism evidence="1 2">
    <name type="scientific">Chryseobacterium culicis</name>
    <dbReference type="NCBI Taxonomy" id="680127"/>
    <lineage>
        <taxon>Bacteria</taxon>
        <taxon>Pseudomonadati</taxon>
        <taxon>Bacteroidota</taxon>
        <taxon>Flavobacteriia</taxon>
        <taxon>Flavobacteriales</taxon>
        <taxon>Weeksellaceae</taxon>
        <taxon>Chryseobacterium group</taxon>
        <taxon>Chryseobacterium</taxon>
    </lineage>
</organism>
<gene>
    <name evidence="1" type="ORF">SAMN05421593_2308</name>
</gene>
<name>A0A1H6HHJ4_CHRCI</name>
<protein>
    <submittedName>
        <fullName evidence="1">Uncharacterized protein</fullName>
    </submittedName>
</protein>
<accession>A0A1H6HHJ4</accession>
<dbReference type="Proteomes" id="UP000198561">
    <property type="component" value="Unassembled WGS sequence"/>
</dbReference>
<sequence>MNKEEIALFVERNLPNFSVNSIGWHDLIRKLLFEFAIAGWNLEHPVFGKEKFGELRCYTYSEDETLNIRLKNIKDKYSQLSVKTCEICGSEGKMRTIDAWQTTLCLNHFLEQQPVIEIDDMQNVRLNNKMVLNIENIVKADVEYDLQQLCLYNGKDGWEEGTYFTWQEPNYYLLLKTIPLSLFPEDRQHEISQLFQSLSHCEICGHKAVYKKNCLRCHQEPWNNSRSLVEDYGEKSHYIKECQMDIFLDEDDYEKYFKHDRSFEKSPDHQILFSSDDLREYEKLLF</sequence>
<dbReference type="OrthoDB" id="531614at2"/>
<evidence type="ECO:0000313" key="1">
    <source>
        <dbReference type="EMBL" id="SEH33443.1"/>
    </source>
</evidence>
<evidence type="ECO:0000313" key="2">
    <source>
        <dbReference type="Proteomes" id="UP000198561"/>
    </source>
</evidence>
<dbReference type="STRING" id="680127.SAMN05421593_2308"/>
<dbReference type="RefSeq" id="WP_089692375.1">
    <property type="nucleotide sequence ID" value="NZ_FNWQ01000002.1"/>
</dbReference>